<evidence type="ECO:0000256" key="1">
    <source>
        <dbReference type="SAM" id="MobiDB-lite"/>
    </source>
</evidence>
<feature type="compositionally biased region" description="Acidic residues" evidence="1">
    <location>
        <begin position="155"/>
        <end position="166"/>
    </location>
</feature>
<dbReference type="PANTHER" id="PTHR34570:SF12">
    <property type="entry name" value="EXPRESSED PROTEIN"/>
    <property type="match status" value="1"/>
</dbReference>
<sequence length="166" mass="19123">MRGESNNDPIAIHSAIALLQERFRRLHKVKKMREKRELTRTFPVQPKVVMFKPRRPTTYDEHFPSWSSYFHRESSIPANHRHVVSFSSSCSPSTVPLSLWPHFRSNRDDKLQSNFNQLMETPVLRSSWPAEPGASAKDNYDADSPCHRGLCGNPDDPEDVDTSLHL</sequence>
<feature type="region of interest" description="Disordered" evidence="1">
    <location>
        <begin position="124"/>
        <end position="166"/>
    </location>
</feature>
<dbReference type="Proteomes" id="UP000197138">
    <property type="component" value="Unassembled WGS sequence"/>
</dbReference>
<dbReference type="PANTHER" id="PTHR34570">
    <property type="entry name" value="OS03G0593100 PROTEIN"/>
    <property type="match status" value="1"/>
</dbReference>
<name>A0A218XG25_PUNGR</name>
<dbReference type="AlphaFoldDB" id="A0A218XG25"/>
<organism evidence="2 3">
    <name type="scientific">Punica granatum</name>
    <name type="common">Pomegranate</name>
    <dbReference type="NCBI Taxonomy" id="22663"/>
    <lineage>
        <taxon>Eukaryota</taxon>
        <taxon>Viridiplantae</taxon>
        <taxon>Streptophyta</taxon>
        <taxon>Embryophyta</taxon>
        <taxon>Tracheophyta</taxon>
        <taxon>Spermatophyta</taxon>
        <taxon>Magnoliopsida</taxon>
        <taxon>eudicotyledons</taxon>
        <taxon>Gunneridae</taxon>
        <taxon>Pentapetalae</taxon>
        <taxon>rosids</taxon>
        <taxon>malvids</taxon>
        <taxon>Myrtales</taxon>
        <taxon>Lythraceae</taxon>
        <taxon>Punica</taxon>
    </lineage>
</organism>
<dbReference type="EMBL" id="MTKT01001932">
    <property type="protein sequence ID" value="OWM83292.1"/>
    <property type="molecule type" value="Genomic_DNA"/>
</dbReference>
<proteinExistence type="predicted"/>
<reference evidence="3" key="1">
    <citation type="journal article" date="2017" name="Plant J.">
        <title>The pomegranate (Punica granatum L.) genome and the genomics of punicalagin biosynthesis.</title>
        <authorList>
            <person name="Qin G."/>
            <person name="Xu C."/>
            <person name="Ming R."/>
            <person name="Tang H."/>
            <person name="Guyot R."/>
            <person name="Kramer E.M."/>
            <person name="Hu Y."/>
            <person name="Yi X."/>
            <person name="Qi Y."/>
            <person name="Xu X."/>
            <person name="Gao Z."/>
            <person name="Pan H."/>
            <person name="Jian J."/>
            <person name="Tian Y."/>
            <person name="Yue Z."/>
            <person name="Xu Y."/>
        </authorList>
    </citation>
    <scope>NUCLEOTIDE SEQUENCE [LARGE SCALE GENOMIC DNA]</scope>
    <source>
        <strain evidence="3">cv. Dabenzi</strain>
    </source>
</reference>
<evidence type="ECO:0000313" key="3">
    <source>
        <dbReference type="Proteomes" id="UP000197138"/>
    </source>
</evidence>
<protein>
    <submittedName>
        <fullName evidence="2">Uncharacterized protein</fullName>
    </submittedName>
</protein>
<accession>A0A218XG25</accession>
<comment type="caution">
    <text evidence="2">The sequence shown here is derived from an EMBL/GenBank/DDBJ whole genome shotgun (WGS) entry which is preliminary data.</text>
</comment>
<gene>
    <name evidence="2" type="ORF">CDL15_Pgr012773</name>
</gene>
<evidence type="ECO:0000313" key="2">
    <source>
        <dbReference type="EMBL" id="OWM83292.1"/>
    </source>
</evidence>